<accession>A0A2N5HIR2</accession>
<proteinExistence type="predicted"/>
<reference evidence="2 3" key="1">
    <citation type="submission" date="2017-11" db="EMBL/GenBank/DDBJ databases">
        <title>Comparitive Functional Genomics of Dry Heat Resistant strains isolated from the Viking Spacecraft.</title>
        <authorList>
            <person name="Seuylemezian A."/>
            <person name="Cooper K."/>
            <person name="Vaishampayan P."/>
        </authorList>
    </citation>
    <scope>NUCLEOTIDE SEQUENCE [LARGE SCALE GENOMIC DNA]</scope>
    <source>
        <strain evidence="2 3">V32-6</strain>
    </source>
</reference>
<sequence length="368" mass="41641">MWHFFPENYMWSYQIVRMISQSYFGGGEVNEILDAASRMKLGEYESFHQEWMGLGNKSLTIANDAMDKGYKETARSGFLRAANYFRTAEFFLQPDDERKLPTYLKGVESFRKGGELLASPPKAINIPFEHAMLPGYYFEAPGQSKGPLMIMFGGLDSTAEELYYGPAQLLNERGISLLALDGPGQGGALRIHHIHSRHDYNTAGTAAYEWAIDNLDVDPERIGVMAVSMGGYMAARCAAFEPRFKACAIWGAVYDYNDVWAKRPDHHPLAKILQHIFGVEGMPAARAKLQHYNLRGVAEKIQMPTYIVHGEDDRQNTVDNAYNVYNDLTCPRWLKIIPTSSTGSSHCQVDNITETYEMYDWLKDQLTK</sequence>
<gene>
    <name evidence="2" type="ORF">CVD27_10370</name>
</gene>
<evidence type="ECO:0000256" key="1">
    <source>
        <dbReference type="ARBA" id="ARBA00022801"/>
    </source>
</evidence>
<keyword evidence="1" id="KW-0378">Hydrolase</keyword>
<evidence type="ECO:0000313" key="2">
    <source>
        <dbReference type="EMBL" id="PLS05394.1"/>
    </source>
</evidence>
<dbReference type="Pfam" id="PF06500">
    <property type="entry name" value="FrsA-like"/>
    <property type="match status" value="1"/>
</dbReference>
<dbReference type="Gene3D" id="3.40.50.1820">
    <property type="entry name" value="alpha/beta hydrolase"/>
    <property type="match status" value="1"/>
</dbReference>
<dbReference type="EMBL" id="PGVE01000041">
    <property type="protein sequence ID" value="PLS05394.1"/>
    <property type="molecule type" value="Genomic_DNA"/>
</dbReference>
<name>A0A2N5HIR2_9BACI</name>
<organism evidence="2 3">
    <name type="scientific">Neobacillus cucumis</name>
    <dbReference type="NCBI Taxonomy" id="1740721"/>
    <lineage>
        <taxon>Bacteria</taxon>
        <taxon>Bacillati</taxon>
        <taxon>Bacillota</taxon>
        <taxon>Bacilli</taxon>
        <taxon>Bacillales</taxon>
        <taxon>Bacillaceae</taxon>
        <taxon>Neobacillus</taxon>
    </lineage>
</organism>
<comment type="caution">
    <text evidence="2">The sequence shown here is derived from an EMBL/GenBank/DDBJ whole genome shotgun (WGS) entry which is preliminary data.</text>
</comment>
<dbReference type="GO" id="GO:0016787">
    <property type="term" value="F:hydrolase activity"/>
    <property type="evidence" value="ECO:0007669"/>
    <property type="project" value="UniProtKB-KW"/>
</dbReference>
<dbReference type="SUPFAM" id="SSF53474">
    <property type="entry name" value="alpha/beta-Hydrolases"/>
    <property type="match status" value="1"/>
</dbReference>
<dbReference type="RefSeq" id="WP_101647834.1">
    <property type="nucleotide sequence ID" value="NZ_PGVE01000041.1"/>
</dbReference>
<evidence type="ECO:0008006" key="4">
    <source>
        <dbReference type="Google" id="ProtNLM"/>
    </source>
</evidence>
<dbReference type="PANTHER" id="PTHR22946:SF12">
    <property type="entry name" value="CONIDIAL PIGMENT BIOSYNTHESIS PROTEIN AYG1 (AFU_ORTHOLOGUE AFUA_2G17550)"/>
    <property type="match status" value="1"/>
</dbReference>
<dbReference type="AlphaFoldDB" id="A0A2N5HIR2"/>
<dbReference type="InterPro" id="IPR010520">
    <property type="entry name" value="FrsA-like"/>
</dbReference>
<dbReference type="InterPro" id="IPR029058">
    <property type="entry name" value="AB_hydrolase_fold"/>
</dbReference>
<dbReference type="OrthoDB" id="9812921at2"/>
<dbReference type="PANTHER" id="PTHR22946">
    <property type="entry name" value="DIENELACTONE HYDROLASE DOMAIN-CONTAINING PROTEIN-RELATED"/>
    <property type="match status" value="1"/>
</dbReference>
<keyword evidence="3" id="KW-1185">Reference proteome</keyword>
<dbReference type="Proteomes" id="UP000234950">
    <property type="component" value="Unassembled WGS sequence"/>
</dbReference>
<dbReference type="Gene3D" id="1.20.1440.110">
    <property type="entry name" value="acylaminoacyl peptidase"/>
    <property type="match status" value="1"/>
</dbReference>
<evidence type="ECO:0000313" key="3">
    <source>
        <dbReference type="Proteomes" id="UP000234950"/>
    </source>
</evidence>
<protein>
    <recommendedName>
        <fullName evidence="4">Alpha/beta hydrolase</fullName>
    </recommendedName>
</protein>
<dbReference type="InterPro" id="IPR050261">
    <property type="entry name" value="FrsA_esterase"/>
</dbReference>